<sequence>MENRPYHYHYGFAATRHSNETPVNIIETERAYILYLYAPSLAKENIIVATKNDILSIRYQGEKDTLNRRYTRREYRPEEIERSFDLKGKIDVDSIKASYAEGILTIELPKTDTAIRQLQEVSVR</sequence>
<keyword evidence="5" id="KW-1185">Reference proteome</keyword>
<dbReference type="EMBL" id="JAOTIF010000001">
    <property type="protein sequence ID" value="MCU7547583.1"/>
    <property type="molecule type" value="Genomic_DNA"/>
</dbReference>
<comment type="caution">
    <text evidence="4">The sequence shown here is derived from an EMBL/GenBank/DDBJ whole genome shotgun (WGS) entry which is preliminary data.</text>
</comment>
<dbReference type="PANTHER" id="PTHR11527">
    <property type="entry name" value="HEAT-SHOCK PROTEIN 20 FAMILY MEMBER"/>
    <property type="match status" value="1"/>
</dbReference>
<evidence type="ECO:0000256" key="2">
    <source>
        <dbReference type="RuleBase" id="RU003616"/>
    </source>
</evidence>
<name>A0A9X3BGD1_9BACT</name>
<dbReference type="SUPFAM" id="SSF49764">
    <property type="entry name" value="HSP20-like chaperones"/>
    <property type="match status" value="1"/>
</dbReference>
<dbReference type="Gene3D" id="2.60.40.790">
    <property type="match status" value="1"/>
</dbReference>
<reference evidence="4" key="2">
    <citation type="submission" date="2023-04" db="EMBL/GenBank/DDBJ databases">
        <title>Paracnuella aquatica gen. nov., sp. nov., a member of the family Chitinophagaceae isolated from a hot spring.</title>
        <authorList>
            <person name="Wang C."/>
        </authorList>
    </citation>
    <scope>NUCLEOTIDE SEQUENCE</scope>
    <source>
        <strain evidence="4">LB-8</strain>
    </source>
</reference>
<dbReference type="InterPro" id="IPR008978">
    <property type="entry name" value="HSP20-like_chaperone"/>
</dbReference>
<dbReference type="InterPro" id="IPR031107">
    <property type="entry name" value="Small_HSP"/>
</dbReference>
<dbReference type="Pfam" id="PF00011">
    <property type="entry name" value="HSP20"/>
    <property type="match status" value="1"/>
</dbReference>
<dbReference type="PROSITE" id="PS01031">
    <property type="entry name" value="SHSP"/>
    <property type="match status" value="1"/>
</dbReference>
<evidence type="ECO:0000259" key="3">
    <source>
        <dbReference type="PROSITE" id="PS01031"/>
    </source>
</evidence>
<proteinExistence type="inferred from homology"/>
<gene>
    <name evidence="4" type="ORF">OCK74_00590</name>
</gene>
<feature type="domain" description="SHSP" evidence="3">
    <location>
        <begin position="14"/>
        <end position="124"/>
    </location>
</feature>
<accession>A0A9X3BGD1</accession>
<evidence type="ECO:0000313" key="4">
    <source>
        <dbReference type="EMBL" id="MCU7547583.1"/>
    </source>
</evidence>
<organism evidence="4 5">
    <name type="scientific">Paraflavisolibacter caeni</name>
    <dbReference type="NCBI Taxonomy" id="2982496"/>
    <lineage>
        <taxon>Bacteria</taxon>
        <taxon>Pseudomonadati</taxon>
        <taxon>Bacteroidota</taxon>
        <taxon>Chitinophagia</taxon>
        <taxon>Chitinophagales</taxon>
        <taxon>Chitinophagaceae</taxon>
        <taxon>Paraflavisolibacter</taxon>
    </lineage>
</organism>
<comment type="similarity">
    <text evidence="1 2">Belongs to the small heat shock protein (HSP20) family.</text>
</comment>
<dbReference type="CDD" id="cd06464">
    <property type="entry name" value="ACD_sHsps-like"/>
    <property type="match status" value="1"/>
</dbReference>
<dbReference type="InterPro" id="IPR002068">
    <property type="entry name" value="A-crystallin/Hsp20_dom"/>
</dbReference>
<protein>
    <submittedName>
        <fullName evidence="4">Hsp20/alpha crystallin family protein</fullName>
    </submittedName>
</protein>
<reference evidence="4" key="1">
    <citation type="submission" date="2022-09" db="EMBL/GenBank/DDBJ databases">
        <authorList>
            <person name="Yuan C."/>
            <person name="Ke Z."/>
        </authorList>
    </citation>
    <scope>NUCLEOTIDE SEQUENCE</scope>
    <source>
        <strain evidence="4">LB-8</strain>
    </source>
</reference>
<evidence type="ECO:0000313" key="5">
    <source>
        <dbReference type="Proteomes" id="UP001155483"/>
    </source>
</evidence>
<dbReference type="Proteomes" id="UP001155483">
    <property type="component" value="Unassembled WGS sequence"/>
</dbReference>
<dbReference type="RefSeq" id="WP_279295029.1">
    <property type="nucleotide sequence ID" value="NZ_JAOTIF010000001.1"/>
</dbReference>
<evidence type="ECO:0000256" key="1">
    <source>
        <dbReference type="PROSITE-ProRule" id="PRU00285"/>
    </source>
</evidence>
<dbReference type="AlphaFoldDB" id="A0A9X3BGD1"/>